<reference evidence="3" key="1">
    <citation type="journal article" date="2005" name="Nature">
        <title>The map-based sequence of the rice genome.</title>
        <authorList>
            <consortium name="International rice genome sequencing project (IRGSP)"/>
            <person name="Matsumoto T."/>
            <person name="Wu J."/>
            <person name="Kanamori H."/>
            <person name="Katayose Y."/>
            <person name="Fujisawa M."/>
            <person name="Namiki N."/>
            <person name="Mizuno H."/>
            <person name="Yamamoto K."/>
            <person name="Antonio B.A."/>
            <person name="Baba T."/>
            <person name="Sakata K."/>
            <person name="Nagamura Y."/>
            <person name="Aoki H."/>
            <person name="Arikawa K."/>
            <person name="Arita K."/>
            <person name="Bito T."/>
            <person name="Chiden Y."/>
            <person name="Fujitsuka N."/>
            <person name="Fukunaka R."/>
            <person name="Hamada M."/>
            <person name="Harada C."/>
            <person name="Hayashi A."/>
            <person name="Hijishita S."/>
            <person name="Honda M."/>
            <person name="Hosokawa S."/>
            <person name="Ichikawa Y."/>
            <person name="Idonuma A."/>
            <person name="Iijima M."/>
            <person name="Ikeda M."/>
            <person name="Ikeno M."/>
            <person name="Ito K."/>
            <person name="Ito S."/>
            <person name="Ito T."/>
            <person name="Ito Y."/>
            <person name="Ito Y."/>
            <person name="Iwabuchi A."/>
            <person name="Kamiya K."/>
            <person name="Karasawa W."/>
            <person name="Kurita K."/>
            <person name="Katagiri S."/>
            <person name="Kikuta A."/>
            <person name="Kobayashi H."/>
            <person name="Kobayashi N."/>
            <person name="Machita K."/>
            <person name="Maehara T."/>
            <person name="Masukawa M."/>
            <person name="Mizubayashi T."/>
            <person name="Mukai Y."/>
            <person name="Nagasaki H."/>
            <person name="Nagata Y."/>
            <person name="Naito S."/>
            <person name="Nakashima M."/>
            <person name="Nakama Y."/>
            <person name="Nakamichi Y."/>
            <person name="Nakamura M."/>
            <person name="Meguro A."/>
            <person name="Negishi M."/>
            <person name="Ohta I."/>
            <person name="Ohta T."/>
            <person name="Okamoto M."/>
            <person name="Ono N."/>
            <person name="Saji S."/>
            <person name="Sakaguchi M."/>
            <person name="Sakai K."/>
            <person name="Shibata M."/>
            <person name="Shimokawa T."/>
            <person name="Song J."/>
            <person name="Takazaki Y."/>
            <person name="Terasawa K."/>
            <person name="Tsugane M."/>
            <person name="Tsuji K."/>
            <person name="Ueda S."/>
            <person name="Waki K."/>
            <person name="Yamagata H."/>
            <person name="Yamamoto M."/>
            <person name="Yamamoto S."/>
            <person name="Yamane H."/>
            <person name="Yoshiki S."/>
            <person name="Yoshihara R."/>
            <person name="Yukawa K."/>
            <person name="Zhong H."/>
            <person name="Yano M."/>
            <person name="Yuan Q."/>
            <person name="Ouyang S."/>
            <person name="Liu J."/>
            <person name="Jones K.M."/>
            <person name="Gansberger K."/>
            <person name="Moffat K."/>
            <person name="Hill J."/>
            <person name="Bera J."/>
            <person name="Fadrosh D."/>
            <person name="Jin S."/>
            <person name="Johri S."/>
            <person name="Kim M."/>
            <person name="Overton L."/>
            <person name="Reardon M."/>
            <person name="Tsitrin T."/>
            <person name="Vuong H."/>
            <person name="Weaver B."/>
            <person name="Ciecko A."/>
            <person name="Tallon L."/>
            <person name="Jackson J."/>
            <person name="Pai G."/>
            <person name="Aken S.V."/>
            <person name="Utterback T."/>
            <person name="Reidmuller S."/>
            <person name="Feldblyum T."/>
            <person name="Hsiao J."/>
            <person name="Zismann V."/>
            <person name="Iobst S."/>
            <person name="de Vazeille A.R."/>
            <person name="Buell C.R."/>
            <person name="Ying K."/>
            <person name="Li Y."/>
            <person name="Lu T."/>
            <person name="Huang Y."/>
            <person name="Zhao Q."/>
            <person name="Feng Q."/>
            <person name="Zhang L."/>
            <person name="Zhu J."/>
            <person name="Weng Q."/>
            <person name="Mu J."/>
            <person name="Lu Y."/>
            <person name="Fan D."/>
            <person name="Liu Y."/>
            <person name="Guan J."/>
            <person name="Zhang Y."/>
            <person name="Yu S."/>
            <person name="Liu X."/>
            <person name="Zhang Y."/>
            <person name="Hong G."/>
            <person name="Han B."/>
            <person name="Choisne N."/>
            <person name="Demange N."/>
            <person name="Orjeda G."/>
            <person name="Samain S."/>
            <person name="Cattolico L."/>
            <person name="Pelletier E."/>
            <person name="Couloux A."/>
            <person name="Segurens B."/>
            <person name="Wincker P."/>
            <person name="D'Hont A."/>
            <person name="Scarpelli C."/>
            <person name="Weissenbach J."/>
            <person name="Salanoubat M."/>
            <person name="Quetier F."/>
            <person name="Yu Y."/>
            <person name="Kim H.R."/>
            <person name="Rambo T."/>
            <person name="Currie J."/>
            <person name="Collura K."/>
            <person name="Luo M."/>
            <person name="Yang T."/>
            <person name="Ammiraju J.S.S."/>
            <person name="Engler F."/>
            <person name="Soderlund C."/>
            <person name="Wing R.A."/>
            <person name="Palmer L.E."/>
            <person name="de la Bastide M."/>
            <person name="Spiegel L."/>
            <person name="Nascimento L."/>
            <person name="Zutavern T."/>
            <person name="O'Shaughnessy A."/>
            <person name="Dike S."/>
            <person name="Dedhia N."/>
            <person name="Preston R."/>
            <person name="Balija V."/>
            <person name="McCombie W.R."/>
            <person name="Chow T."/>
            <person name="Chen H."/>
            <person name="Chung M."/>
            <person name="Chen C."/>
            <person name="Shaw J."/>
            <person name="Wu H."/>
            <person name="Hsiao K."/>
            <person name="Chao Y."/>
            <person name="Chu M."/>
            <person name="Cheng C."/>
            <person name="Hour A."/>
            <person name="Lee P."/>
            <person name="Lin S."/>
            <person name="Lin Y."/>
            <person name="Liou J."/>
            <person name="Liu S."/>
            <person name="Hsing Y."/>
            <person name="Raghuvanshi S."/>
            <person name="Mohanty A."/>
            <person name="Bharti A.K."/>
            <person name="Gaur A."/>
            <person name="Gupta V."/>
            <person name="Kumar D."/>
            <person name="Ravi V."/>
            <person name="Vij S."/>
            <person name="Kapur A."/>
            <person name="Khurana P."/>
            <person name="Khurana P."/>
            <person name="Khurana J.P."/>
            <person name="Tyagi A.K."/>
            <person name="Gaikwad K."/>
            <person name="Singh A."/>
            <person name="Dalal V."/>
            <person name="Srivastava S."/>
            <person name="Dixit A."/>
            <person name="Pal A.K."/>
            <person name="Ghazi I.A."/>
            <person name="Yadav M."/>
            <person name="Pandit A."/>
            <person name="Bhargava A."/>
            <person name="Sureshbabu K."/>
            <person name="Batra K."/>
            <person name="Sharma T.R."/>
            <person name="Mohapatra T."/>
            <person name="Singh N.K."/>
            <person name="Messing J."/>
            <person name="Nelson A.B."/>
            <person name="Fuks G."/>
            <person name="Kavchok S."/>
            <person name="Keizer G."/>
            <person name="Linton E."/>
            <person name="Llaca V."/>
            <person name="Song R."/>
            <person name="Tanyolac B."/>
            <person name="Young S."/>
            <person name="Ho-Il K."/>
            <person name="Hahn J.H."/>
            <person name="Sangsakoo G."/>
            <person name="Vanavichit A."/>
            <person name="de Mattos Luiz.A.T."/>
            <person name="Zimmer P.D."/>
            <person name="Malone G."/>
            <person name="Dellagostin O."/>
            <person name="de Oliveira A.C."/>
            <person name="Bevan M."/>
            <person name="Bancroft I."/>
            <person name="Minx P."/>
            <person name="Cordum H."/>
            <person name="Wilson R."/>
            <person name="Cheng Z."/>
            <person name="Jin W."/>
            <person name="Jiang J."/>
            <person name="Leong S.A."/>
            <person name="Iwama H."/>
            <person name="Gojobori T."/>
            <person name="Itoh T."/>
            <person name="Niimura Y."/>
            <person name="Fujii Y."/>
            <person name="Habara T."/>
            <person name="Sakai H."/>
            <person name="Sato Y."/>
            <person name="Wilson G."/>
            <person name="Kumar K."/>
            <person name="McCouch S."/>
            <person name="Juretic N."/>
            <person name="Hoen D."/>
            <person name="Wright S."/>
            <person name="Bruskiewich R."/>
            <person name="Bureau T."/>
            <person name="Miyao A."/>
            <person name="Hirochika H."/>
            <person name="Nishikawa T."/>
            <person name="Kadowaki K."/>
            <person name="Sugiura M."/>
            <person name="Burr B."/>
            <person name="Sasaki T."/>
        </authorList>
    </citation>
    <scope>NUCLEOTIDE SEQUENCE [LARGE SCALE GENOMIC DNA]</scope>
    <source>
        <strain evidence="3">cv. Nipponbare</strain>
    </source>
</reference>
<name>Q75GM5_ORYSJ</name>
<sequence>MIFQEDEIYWQERSGEKRLLEGDANTAFFHGVANGKKRKSTIRSLEEDGRVIEEIERALAKMKTNTAPGPDGLPVCFYKEFWEQLKDQIKEMLDSLFEGRLDLWRHNYGVITSIPKIKEANNIKAFRPICLLNVCFKLLTKVLTLRLTHVANKVIGESQTAFLPGRFILDGVVILHEVLHELKNSGQSSIVLKLDFKKAYDKAKDAGHLLGLVPHLVPGGLTHLQYADDTILFMTNSEENIVTVKFLLYCYEAMGALPITYLGLPISEGRLTAKDLEIPVTKIEKRLEGKKKYHLIKWEALCRPKEDGGLGFINTKIMNEALLCEWIYKLESGNNSPCCNLLRKKYLGQGGGFFQSSPEGGSQFWKSLHEVKNWMKLGSAYNIGNGGGCQVLG</sequence>
<reference evidence="3" key="2">
    <citation type="journal article" date="2008" name="Nucleic Acids Res.">
        <title>The rice annotation project database (RAP-DB): 2008 update.</title>
        <authorList>
            <consortium name="The rice annotation project (RAP)"/>
        </authorList>
    </citation>
    <scope>GENOME REANNOTATION</scope>
    <source>
        <strain evidence="3">cv. Nipponbare</strain>
    </source>
</reference>
<proteinExistence type="predicted"/>
<dbReference type="InterPro" id="IPR043502">
    <property type="entry name" value="DNA/RNA_pol_sf"/>
</dbReference>
<dbReference type="CDD" id="cd01650">
    <property type="entry name" value="RT_nLTR_like"/>
    <property type="match status" value="1"/>
</dbReference>
<dbReference type="EMBL" id="AC144737">
    <property type="protein sequence ID" value="AAT01371.1"/>
    <property type="molecule type" value="Genomic_DNA"/>
</dbReference>
<dbReference type="AlphaFoldDB" id="Q75GM5"/>
<gene>
    <name evidence="2" type="primary">OSJNBa0018K15.14</name>
</gene>
<accession>Q75GM5</accession>
<dbReference type="Pfam" id="PF00078">
    <property type="entry name" value="RVT_1"/>
    <property type="match status" value="1"/>
</dbReference>
<dbReference type="SUPFAM" id="SSF56672">
    <property type="entry name" value="DNA/RNA polymerases"/>
    <property type="match status" value="1"/>
</dbReference>
<dbReference type="PANTHER" id="PTHR19446">
    <property type="entry name" value="REVERSE TRANSCRIPTASES"/>
    <property type="match status" value="1"/>
</dbReference>
<protein>
    <recommendedName>
        <fullName evidence="1">Reverse transcriptase domain-containing protein</fullName>
    </recommendedName>
</protein>
<evidence type="ECO:0000313" key="2">
    <source>
        <dbReference type="EMBL" id="AAT01371.1"/>
    </source>
</evidence>
<feature type="domain" description="Reverse transcriptase" evidence="1">
    <location>
        <begin position="121"/>
        <end position="202"/>
    </location>
</feature>
<dbReference type="InterPro" id="IPR000477">
    <property type="entry name" value="RT_dom"/>
</dbReference>
<evidence type="ECO:0000259" key="1">
    <source>
        <dbReference type="Pfam" id="PF00078"/>
    </source>
</evidence>
<organism evidence="2 3">
    <name type="scientific">Oryza sativa subsp. japonica</name>
    <name type="common">Rice</name>
    <dbReference type="NCBI Taxonomy" id="39947"/>
    <lineage>
        <taxon>Eukaryota</taxon>
        <taxon>Viridiplantae</taxon>
        <taxon>Streptophyta</taxon>
        <taxon>Embryophyta</taxon>
        <taxon>Tracheophyta</taxon>
        <taxon>Spermatophyta</taxon>
        <taxon>Magnoliopsida</taxon>
        <taxon>Liliopsida</taxon>
        <taxon>Poales</taxon>
        <taxon>Poaceae</taxon>
        <taxon>BOP clade</taxon>
        <taxon>Oryzoideae</taxon>
        <taxon>Oryzeae</taxon>
        <taxon>Oryzinae</taxon>
        <taxon>Oryza</taxon>
        <taxon>Oryza sativa</taxon>
    </lineage>
</organism>
<dbReference type="Proteomes" id="UP000000763">
    <property type="component" value="Chromosome 5"/>
</dbReference>
<evidence type="ECO:0000313" key="3">
    <source>
        <dbReference type="Proteomes" id="UP000000763"/>
    </source>
</evidence>